<dbReference type="GO" id="GO:0009295">
    <property type="term" value="C:nucleoid"/>
    <property type="evidence" value="ECO:0007669"/>
    <property type="project" value="InterPro"/>
</dbReference>
<keyword evidence="3" id="KW-0963">Cytoplasm</keyword>
<feature type="compositionally biased region" description="Basic and acidic residues" evidence="4">
    <location>
        <begin position="327"/>
        <end position="340"/>
    </location>
</feature>
<proteinExistence type="inferred from homology"/>
<evidence type="ECO:0000256" key="3">
    <source>
        <dbReference type="ARBA" id="ARBA00022490"/>
    </source>
</evidence>
<accession>A0A7W6RE75</accession>
<dbReference type="PANTHER" id="PTHR38772">
    <property type="match status" value="1"/>
</dbReference>
<evidence type="ECO:0000313" key="5">
    <source>
        <dbReference type="EMBL" id="MBB4266682.1"/>
    </source>
</evidence>
<comment type="caution">
    <text evidence="5">The sequence shown here is derived from an EMBL/GenBank/DDBJ whole genome shotgun (WGS) entry which is preliminary data.</text>
</comment>
<organism evidence="5 6">
    <name type="scientific">Roseospira visakhapatnamensis</name>
    <dbReference type="NCBI Taxonomy" id="390880"/>
    <lineage>
        <taxon>Bacteria</taxon>
        <taxon>Pseudomonadati</taxon>
        <taxon>Pseudomonadota</taxon>
        <taxon>Alphaproteobacteria</taxon>
        <taxon>Rhodospirillales</taxon>
        <taxon>Rhodospirillaceae</taxon>
        <taxon>Roseospira</taxon>
    </lineage>
</organism>
<feature type="region of interest" description="Disordered" evidence="4">
    <location>
        <begin position="327"/>
        <end position="346"/>
    </location>
</feature>
<dbReference type="PANTHER" id="PTHR38772:SF1">
    <property type="entry name" value="NUCLEOID-ASSOCIATED PROTEIN YEJK"/>
    <property type="match status" value="1"/>
</dbReference>
<gene>
    <name evidence="5" type="ORF">GGD89_002315</name>
</gene>
<evidence type="ECO:0000256" key="1">
    <source>
        <dbReference type="ARBA" id="ARBA00004496"/>
    </source>
</evidence>
<dbReference type="Pfam" id="PF04245">
    <property type="entry name" value="NA37"/>
    <property type="match status" value="1"/>
</dbReference>
<dbReference type="GO" id="GO:0005737">
    <property type="term" value="C:cytoplasm"/>
    <property type="evidence" value="ECO:0007669"/>
    <property type="project" value="UniProtKB-SubCell"/>
</dbReference>
<protein>
    <submittedName>
        <fullName evidence="5">Nucleoid-associated protein</fullName>
    </submittedName>
</protein>
<comment type="similarity">
    <text evidence="2">Belongs to the YejK family.</text>
</comment>
<reference evidence="5 6" key="1">
    <citation type="submission" date="2020-08" db="EMBL/GenBank/DDBJ databases">
        <title>Genome sequencing of Purple Non-Sulfur Bacteria from various extreme environments.</title>
        <authorList>
            <person name="Mayer M."/>
        </authorList>
    </citation>
    <scope>NUCLEOTIDE SEQUENCE [LARGE SCALE GENOMIC DNA]</scope>
    <source>
        <strain evidence="5 6">JA131</strain>
    </source>
</reference>
<dbReference type="Proteomes" id="UP000554286">
    <property type="component" value="Unassembled WGS sequence"/>
</dbReference>
<evidence type="ECO:0000313" key="6">
    <source>
        <dbReference type="Proteomes" id="UP000554286"/>
    </source>
</evidence>
<dbReference type="EMBL" id="JACIGK010000016">
    <property type="protein sequence ID" value="MBB4266682.1"/>
    <property type="molecule type" value="Genomic_DNA"/>
</dbReference>
<keyword evidence="6" id="KW-1185">Reference proteome</keyword>
<dbReference type="InterPro" id="IPR007358">
    <property type="entry name" value="Nucleoid_associated_NdpA"/>
</dbReference>
<evidence type="ECO:0000256" key="2">
    <source>
        <dbReference type="ARBA" id="ARBA00009035"/>
    </source>
</evidence>
<comment type="subcellular location">
    <subcellularLocation>
        <location evidence="1">Cytoplasm</location>
    </subcellularLocation>
</comment>
<dbReference type="RefSeq" id="WP_184045346.1">
    <property type="nucleotide sequence ID" value="NZ_JACIGK010000016.1"/>
</dbReference>
<dbReference type="AlphaFoldDB" id="A0A7W6RE75"/>
<evidence type="ECO:0000256" key="4">
    <source>
        <dbReference type="SAM" id="MobiDB-lite"/>
    </source>
</evidence>
<sequence length="346" mass="38654">MPSETRIHHCAIHALRKEEGGHFVAAPVNAEHDITDTVAWLVDELTSEYAKRSNKAYGVFAVDEDQYPTQRQLRDYMAGAAEDFGGLTARMMATLVDRAKGTAATGGYVIFVHFRQVETEALIVTIVNDKVGARLTGGRLNRTNYLDLGGFRFAGRVDITKWRAGGNRYVDFLKGRGDISEYFQRFLGCDTTVQAAQDTRNVVGVVKRFAVAQGMNQEDRADLLQRAKAIGDRYAMRHEEMTLDAFANELHPTDPAALLEYLTDLELNITGAFVPDRRSLRSLTVYRGKTQLWSLEFERSALDEGEIDYNAEAGTLTIRHIPEGLRDQLRDEVGTDRDQTDGAADL</sequence>
<name>A0A7W6RE75_9PROT</name>